<sequence>MGFISTWKDMVISFVSDVFDDGPRLAGNFDMIIREDPALEGASVETVRAIHQTWAASESFSYDCMDRDGRTDPLKPWLSYEYCVRVDANALASCLNYLASKGQKARFPFAGISFGNRKHIPYVTVVRCYDISCPNLAQSEEKREEDEDEDEDEEDEDWVKTEPNSLNVSLDSVYPALYNDVNFSCWSFMEYQVASEHHPNGIVVY</sequence>
<evidence type="ECO:0000313" key="3">
    <source>
        <dbReference type="Proteomes" id="UP001140562"/>
    </source>
</evidence>
<evidence type="ECO:0000313" key="2">
    <source>
        <dbReference type="EMBL" id="KAJ4336360.1"/>
    </source>
</evidence>
<proteinExistence type="predicted"/>
<dbReference type="AlphaFoldDB" id="A0A9W8WZE9"/>
<protein>
    <submittedName>
        <fullName evidence="2">Uncharacterized protein</fullName>
    </submittedName>
</protein>
<organism evidence="2 3">
    <name type="scientific">Didymella glomerata</name>
    <dbReference type="NCBI Taxonomy" id="749621"/>
    <lineage>
        <taxon>Eukaryota</taxon>
        <taxon>Fungi</taxon>
        <taxon>Dikarya</taxon>
        <taxon>Ascomycota</taxon>
        <taxon>Pezizomycotina</taxon>
        <taxon>Dothideomycetes</taxon>
        <taxon>Pleosporomycetidae</taxon>
        <taxon>Pleosporales</taxon>
        <taxon>Pleosporineae</taxon>
        <taxon>Didymellaceae</taxon>
        <taxon>Didymella</taxon>
    </lineage>
</organism>
<feature type="region of interest" description="Disordered" evidence="1">
    <location>
        <begin position="139"/>
        <end position="161"/>
    </location>
</feature>
<dbReference type="EMBL" id="JAPEUV010000050">
    <property type="protein sequence ID" value="KAJ4336360.1"/>
    <property type="molecule type" value="Genomic_DNA"/>
</dbReference>
<evidence type="ECO:0000256" key="1">
    <source>
        <dbReference type="SAM" id="MobiDB-lite"/>
    </source>
</evidence>
<feature type="compositionally biased region" description="Acidic residues" evidence="1">
    <location>
        <begin position="143"/>
        <end position="157"/>
    </location>
</feature>
<accession>A0A9W8WZE9</accession>
<gene>
    <name evidence="2" type="ORF">N0V87_005511</name>
</gene>
<comment type="caution">
    <text evidence="2">The sequence shown here is derived from an EMBL/GenBank/DDBJ whole genome shotgun (WGS) entry which is preliminary data.</text>
</comment>
<keyword evidence="3" id="KW-1185">Reference proteome</keyword>
<dbReference type="Proteomes" id="UP001140562">
    <property type="component" value="Unassembled WGS sequence"/>
</dbReference>
<dbReference type="OrthoDB" id="4424523at2759"/>
<reference evidence="2" key="1">
    <citation type="submission" date="2022-10" db="EMBL/GenBank/DDBJ databases">
        <title>Tapping the CABI collections for fungal endophytes: first genome assemblies for Collariella, Neodidymelliopsis, Ascochyta clinopodiicola, Didymella pomorum, Didymosphaeria variabile, Neocosmospora piperis and Neocucurbitaria cava.</title>
        <authorList>
            <person name="Hill R."/>
        </authorList>
    </citation>
    <scope>NUCLEOTIDE SEQUENCE</scope>
    <source>
        <strain evidence="2">IMI 360193</strain>
    </source>
</reference>
<name>A0A9W8WZE9_9PLEO</name>